<dbReference type="Pfam" id="PF01661">
    <property type="entry name" value="Macro"/>
    <property type="match status" value="1"/>
</dbReference>
<proteinExistence type="predicted"/>
<dbReference type="PROSITE" id="PS51154">
    <property type="entry name" value="MACRO"/>
    <property type="match status" value="1"/>
</dbReference>
<dbReference type="SUPFAM" id="SSF52949">
    <property type="entry name" value="Macro domain-like"/>
    <property type="match status" value="1"/>
</dbReference>
<dbReference type="SMART" id="SM00506">
    <property type="entry name" value="A1pp"/>
    <property type="match status" value="1"/>
</dbReference>
<evidence type="ECO:0000313" key="2">
    <source>
        <dbReference type="EMBL" id="HJG32065.1"/>
    </source>
</evidence>
<dbReference type="CDD" id="cd02908">
    <property type="entry name" value="Macro_OAADPr_deacetylase"/>
    <property type="match status" value="1"/>
</dbReference>
<dbReference type="PANTHER" id="PTHR11106">
    <property type="entry name" value="GANGLIOSIDE INDUCED DIFFERENTIATION ASSOCIATED PROTEIN 2-RELATED"/>
    <property type="match status" value="1"/>
</dbReference>
<dbReference type="NCBIfam" id="NF003163">
    <property type="entry name" value="PRK04143.1"/>
    <property type="match status" value="1"/>
</dbReference>
<dbReference type="EMBL" id="DYVF01000072">
    <property type="protein sequence ID" value="HJG32065.1"/>
    <property type="molecule type" value="Genomic_DNA"/>
</dbReference>
<evidence type="ECO:0000259" key="1">
    <source>
        <dbReference type="PROSITE" id="PS51154"/>
    </source>
</evidence>
<feature type="domain" description="Macro" evidence="1">
    <location>
        <begin position="83"/>
        <end position="271"/>
    </location>
</feature>
<dbReference type="Proteomes" id="UP000746751">
    <property type="component" value="Unassembled WGS sequence"/>
</dbReference>
<comment type="caution">
    <text evidence="2">The sequence shown here is derived from an EMBL/GenBank/DDBJ whole genome shotgun (WGS) entry which is preliminary data.</text>
</comment>
<dbReference type="InterPro" id="IPR043472">
    <property type="entry name" value="Macro_dom-like"/>
</dbReference>
<dbReference type="GO" id="GO:0016787">
    <property type="term" value="F:hydrolase activity"/>
    <property type="evidence" value="ECO:0007669"/>
    <property type="project" value="UniProtKB-KW"/>
</dbReference>
<name>A0A921LSG5_9ACTN</name>
<dbReference type="Gene3D" id="3.40.220.10">
    <property type="entry name" value="Leucine Aminopeptidase, subunit E, domain 1"/>
    <property type="match status" value="1"/>
</dbReference>
<protein>
    <submittedName>
        <fullName evidence="2">Protein-ADP-ribose hydrolase</fullName>
    </submittedName>
</protein>
<reference evidence="2" key="2">
    <citation type="submission" date="2021-09" db="EMBL/GenBank/DDBJ databases">
        <authorList>
            <person name="Gilroy R."/>
        </authorList>
    </citation>
    <scope>NUCLEOTIDE SEQUENCE</scope>
    <source>
        <strain evidence="2">ChiGjej2B2-7701</strain>
    </source>
</reference>
<evidence type="ECO:0000313" key="3">
    <source>
        <dbReference type="Proteomes" id="UP000746751"/>
    </source>
</evidence>
<dbReference type="PANTHER" id="PTHR11106:SF27">
    <property type="entry name" value="MACRO DOMAIN-CONTAINING PROTEIN"/>
    <property type="match status" value="1"/>
</dbReference>
<organism evidence="2 3">
    <name type="scientific">Collinsella ihumii</name>
    <dbReference type="NCBI Taxonomy" id="1720204"/>
    <lineage>
        <taxon>Bacteria</taxon>
        <taxon>Bacillati</taxon>
        <taxon>Actinomycetota</taxon>
        <taxon>Coriobacteriia</taxon>
        <taxon>Coriobacteriales</taxon>
        <taxon>Coriobacteriaceae</taxon>
        <taxon>Collinsella</taxon>
    </lineage>
</organism>
<sequence>MVDDRRRDALARRAVEWLVREREETGGWMLPAEMIGPGSSFEELWTAFRALVNTREPIPAAPEFLAVQDELLQGLIAEEGITRVEDVAPCPADTRMGLWRGDITTIAADAIVNAANSAMTGCWQPLHSCIDNAIHTFAGVQLRLECARIMAEQGHPEPTAQAKVTGAYNLPCRRIIHTVGPIAQGAPTARHRRELARCYAACLDAAAAESLASVAFCCISTGVFGFPQAEAALIAVEAVRAWLDANPAAGLRVVFDVFLDEDLAIYRRLLG</sequence>
<dbReference type="InterPro" id="IPR002589">
    <property type="entry name" value="Macro_dom"/>
</dbReference>
<reference evidence="2" key="1">
    <citation type="journal article" date="2021" name="PeerJ">
        <title>Extensive microbial diversity within the chicken gut microbiome revealed by metagenomics and culture.</title>
        <authorList>
            <person name="Gilroy R."/>
            <person name="Ravi A."/>
            <person name="Getino M."/>
            <person name="Pursley I."/>
            <person name="Horton D.L."/>
            <person name="Alikhan N.F."/>
            <person name="Baker D."/>
            <person name="Gharbi K."/>
            <person name="Hall N."/>
            <person name="Watson M."/>
            <person name="Adriaenssens E.M."/>
            <person name="Foster-Nyarko E."/>
            <person name="Jarju S."/>
            <person name="Secka A."/>
            <person name="Antonio M."/>
            <person name="Oren A."/>
            <person name="Chaudhuri R.R."/>
            <person name="La Ragione R."/>
            <person name="Hildebrand F."/>
            <person name="Pallen M.J."/>
        </authorList>
    </citation>
    <scope>NUCLEOTIDE SEQUENCE</scope>
    <source>
        <strain evidence="2">ChiGjej2B2-7701</strain>
    </source>
</reference>
<gene>
    <name evidence="2" type="ORF">K8U80_11840</name>
</gene>
<accession>A0A921LSG5</accession>
<keyword evidence="2" id="KW-0378">Hydrolase</keyword>
<dbReference type="AlphaFoldDB" id="A0A921LSG5"/>